<proteinExistence type="predicted"/>
<name>A0AAW8R099_9ALTE</name>
<evidence type="ECO:0000313" key="2">
    <source>
        <dbReference type="Proteomes" id="UP001249020"/>
    </source>
</evidence>
<dbReference type="RefSeq" id="WP_311361484.1">
    <property type="nucleotide sequence ID" value="NZ_JAVRIE010000003.1"/>
</dbReference>
<protein>
    <recommendedName>
        <fullName evidence="3">Capsule polysaccharide biosynthesis protein</fullName>
    </recommendedName>
</protein>
<gene>
    <name evidence="1" type="ORF">RM544_09140</name>
</gene>
<sequence>MNSKVALGVGLPFFTLLSLSRHYRMLVIPIPMTKFSRMGFSNRWVKKIVAWWGNRLIFTWGARLHDLDLSMSSIIAFEDGFYRSNDVWKKQPVPEKITYEFGYPYYCCKNDSRLAIGLKSFAKLDSLPNSIQEKVDKEIGAINAGRCKYGWKRIGQIEESIANKTIMAMQTEGDFSITYSPNKNTNFKEYEKALSKHDAALIKFHPLDPNRSNALSTMTIQELAASKIKCLCVYNSTLGLEAIACGVPVTYYGETPLENLIVADSIHYPVTILPSADNIQRIIAACYVCYPTSL</sequence>
<evidence type="ECO:0008006" key="3">
    <source>
        <dbReference type="Google" id="ProtNLM"/>
    </source>
</evidence>
<organism evidence="1 2">
    <name type="scientific">Brumicola blandensis</name>
    <dbReference type="NCBI Taxonomy" id="3075611"/>
    <lineage>
        <taxon>Bacteria</taxon>
        <taxon>Pseudomonadati</taxon>
        <taxon>Pseudomonadota</taxon>
        <taxon>Gammaproteobacteria</taxon>
        <taxon>Alteromonadales</taxon>
        <taxon>Alteromonadaceae</taxon>
        <taxon>Brumicola</taxon>
    </lineage>
</organism>
<reference evidence="1 2" key="1">
    <citation type="submission" date="2023-09" db="EMBL/GenBank/DDBJ databases">
        <authorList>
            <person name="Rey-Velasco X."/>
        </authorList>
    </citation>
    <scope>NUCLEOTIDE SEQUENCE [LARGE SCALE GENOMIC DNA]</scope>
    <source>
        <strain evidence="1 2">W409</strain>
    </source>
</reference>
<dbReference type="EMBL" id="JAVRIE010000003">
    <property type="protein sequence ID" value="MDT0582706.1"/>
    <property type="molecule type" value="Genomic_DNA"/>
</dbReference>
<keyword evidence="2" id="KW-1185">Reference proteome</keyword>
<dbReference type="AlphaFoldDB" id="A0AAW8R099"/>
<accession>A0AAW8R099</accession>
<comment type="caution">
    <text evidence="1">The sequence shown here is derived from an EMBL/GenBank/DDBJ whole genome shotgun (WGS) entry which is preliminary data.</text>
</comment>
<dbReference type="Proteomes" id="UP001249020">
    <property type="component" value="Unassembled WGS sequence"/>
</dbReference>
<evidence type="ECO:0000313" key="1">
    <source>
        <dbReference type="EMBL" id="MDT0582706.1"/>
    </source>
</evidence>